<evidence type="ECO:0000256" key="2">
    <source>
        <dbReference type="ARBA" id="ARBA00022536"/>
    </source>
</evidence>
<dbReference type="Proteomes" id="UP001369086">
    <property type="component" value="Unassembled WGS sequence"/>
</dbReference>
<evidence type="ECO:0000256" key="5">
    <source>
        <dbReference type="ARBA" id="ARBA00022729"/>
    </source>
</evidence>
<evidence type="ECO:0000313" key="17">
    <source>
        <dbReference type="Proteomes" id="UP001369086"/>
    </source>
</evidence>
<name>A0ABR0ZVV6_HUSHU</name>
<evidence type="ECO:0000256" key="13">
    <source>
        <dbReference type="SAM" id="Phobius"/>
    </source>
</evidence>
<dbReference type="Pfam" id="PF07645">
    <property type="entry name" value="EGF_CA"/>
    <property type="match status" value="3"/>
</dbReference>
<evidence type="ECO:0000256" key="6">
    <source>
        <dbReference type="ARBA" id="ARBA00022734"/>
    </source>
</evidence>
<dbReference type="InterPro" id="IPR018097">
    <property type="entry name" value="EGF_Ca-bd_CS"/>
</dbReference>
<dbReference type="PROSITE" id="PS50026">
    <property type="entry name" value="EGF_3"/>
    <property type="match status" value="2"/>
</dbReference>
<dbReference type="SUPFAM" id="SSF57184">
    <property type="entry name" value="Growth factor receptor domain"/>
    <property type="match status" value="2"/>
</dbReference>
<dbReference type="PROSITE" id="PS00010">
    <property type="entry name" value="ASX_HYDROXYL"/>
    <property type="match status" value="1"/>
</dbReference>
<proteinExistence type="predicted"/>
<dbReference type="Pfam" id="PF25444">
    <property type="entry name" value="THBD"/>
    <property type="match status" value="1"/>
</dbReference>
<keyword evidence="3" id="KW-0597">Phosphoprotein</keyword>
<dbReference type="InterPro" id="IPR049883">
    <property type="entry name" value="NOTCH1_EGF-like"/>
</dbReference>
<evidence type="ECO:0000256" key="3">
    <source>
        <dbReference type="ARBA" id="ARBA00022553"/>
    </source>
</evidence>
<keyword evidence="11" id="KW-0325">Glycoprotein</keyword>
<dbReference type="InterPro" id="IPR016187">
    <property type="entry name" value="CTDL_fold"/>
</dbReference>
<evidence type="ECO:0000256" key="4">
    <source>
        <dbReference type="ARBA" id="ARBA00022692"/>
    </source>
</evidence>
<dbReference type="SMART" id="SM00034">
    <property type="entry name" value="CLECT"/>
    <property type="match status" value="1"/>
</dbReference>
<evidence type="ECO:0000256" key="12">
    <source>
        <dbReference type="PROSITE-ProRule" id="PRU00076"/>
    </source>
</evidence>
<feature type="transmembrane region" description="Helical" evidence="13">
    <location>
        <begin position="503"/>
        <end position="527"/>
    </location>
</feature>
<feature type="domain" description="EGF-like" evidence="14">
    <location>
        <begin position="308"/>
        <end position="348"/>
    </location>
</feature>
<dbReference type="InterPro" id="IPR009030">
    <property type="entry name" value="Growth_fac_rcpt_cys_sf"/>
</dbReference>
<evidence type="ECO:0000256" key="7">
    <source>
        <dbReference type="ARBA" id="ARBA00022737"/>
    </source>
</evidence>
<dbReference type="PANTHER" id="PTHR14789:SF9">
    <property type="entry name" value="THROMBOMODULIN"/>
    <property type="match status" value="1"/>
</dbReference>
<comment type="caution">
    <text evidence="12">Lacks conserved residue(s) required for the propagation of feature annotation.</text>
</comment>
<evidence type="ECO:0000259" key="14">
    <source>
        <dbReference type="PROSITE" id="PS50026"/>
    </source>
</evidence>
<evidence type="ECO:0000256" key="1">
    <source>
        <dbReference type="ARBA" id="ARBA00004479"/>
    </source>
</evidence>
<dbReference type="InterPro" id="IPR057350">
    <property type="entry name" value="THBD"/>
</dbReference>
<dbReference type="PROSITE" id="PS01187">
    <property type="entry name" value="EGF_CA"/>
    <property type="match status" value="1"/>
</dbReference>
<dbReference type="Gene3D" id="2.10.25.10">
    <property type="entry name" value="Laminin"/>
    <property type="match status" value="5"/>
</dbReference>
<dbReference type="PROSITE" id="PS50041">
    <property type="entry name" value="C_TYPE_LECTIN_2"/>
    <property type="match status" value="1"/>
</dbReference>
<comment type="caution">
    <text evidence="16">The sequence shown here is derived from an EMBL/GenBank/DDBJ whole genome shotgun (WGS) entry which is preliminary data.</text>
</comment>
<keyword evidence="6" id="KW-0430">Lectin</keyword>
<gene>
    <name evidence="16" type="ORF">HHUSO_G7926</name>
</gene>
<accession>A0ABR0ZVV6</accession>
<dbReference type="PROSITE" id="PS01186">
    <property type="entry name" value="EGF_2"/>
    <property type="match status" value="2"/>
</dbReference>
<dbReference type="PANTHER" id="PTHR14789">
    <property type="entry name" value="CHONDROLECTIN VARIANT CHODLFDELTAE"/>
    <property type="match status" value="1"/>
</dbReference>
<organism evidence="16 17">
    <name type="scientific">Huso huso</name>
    <name type="common">Beluga</name>
    <name type="synonym">Acipenser huso</name>
    <dbReference type="NCBI Taxonomy" id="61971"/>
    <lineage>
        <taxon>Eukaryota</taxon>
        <taxon>Metazoa</taxon>
        <taxon>Chordata</taxon>
        <taxon>Craniata</taxon>
        <taxon>Vertebrata</taxon>
        <taxon>Euteleostomi</taxon>
        <taxon>Actinopterygii</taxon>
        <taxon>Chondrostei</taxon>
        <taxon>Acipenseriformes</taxon>
        <taxon>Acipenseridae</taxon>
        <taxon>Huso</taxon>
    </lineage>
</organism>
<evidence type="ECO:0000313" key="16">
    <source>
        <dbReference type="EMBL" id="KAK6488948.1"/>
    </source>
</evidence>
<keyword evidence="17" id="KW-1185">Reference proteome</keyword>
<reference evidence="16 17" key="1">
    <citation type="submission" date="2021-05" db="EMBL/GenBank/DDBJ databases">
        <authorList>
            <person name="Zahm M."/>
            <person name="Klopp C."/>
            <person name="Cabau C."/>
            <person name="Kuhl H."/>
            <person name="Suciu R."/>
            <person name="Ciorpac M."/>
            <person name="Holostenco D."/>
            <person name="Gessner J."/>
            <person name="Wuertz S."/>
            <person name="Hohne C."/>
            <person name="Stock M."/>
            <person name="Gislard M."/>
            <person name="Lluch J."/>
            <person name="Milhes M."/>
            <person name="Lampietro C."/>
            <person name="Lopez Roques C."/>
            <person name="Donnadieu C."/>
            <person name="Du K."/>
            <person name="Schartl M."/>
            <person name="Guiguen Y."/>
        </authorList>
    </citation>
    <scope>NUCLEOTIDE SEQUENCE [LARGE SCALE GENOMIC DNA]</scope>
    <source>
        <strain evidence="16">Hh-F2</strain>
        <tissue evidence="16">Blood</tissue>
    </source>
</reference>
<feature type="domain" description="C-type lectin" evidence="15">
    <location>
        <begin position="47"/>
        <end position="162"/>
    </location>
</feature>
<dbReference type="InterPro" id="IPR001881">
    <property type="entry name" value="EGF-like_Ca-bd_dom"/>
</dbReference>
<evidence type="ECO:0000256" key="11">
    <source>
        <dbReference type="ARBA" id="ARBA00023180"/>
    </source>
</evidence>
<dbReference type="PRINTS" id="PR00907">
    <property type="entry name" value="THRMBOMODULN"/>
</dbReference>
<dbReference type="SMART" id="SM00179">
    <property type="entry name" value="EGF_CA"/>
    <property type="match status" value="4"/>
</dbReference>
<dbReference type="InterPro" id="IPR016186">
    <property type="entry name" value="C-type_lectin-like/link_sf"/>
</dbReference>
<keyword evidence="2 12" id="KW-0245">EGF-like domain</keyword>
<dbReference type="CDD" id="cd00054">
    <property type="entry name" value="EGF_CA"/>
    <property type="match status" value="2"/>
</dbReference>
<keyword evidence="4 13" id="KW-0812">Transmembrane</keyword>
<dbReference type="InterPro" id="IPR000152">
    <property type="entry name" value="EGF-type_Asp/Asn_hydroxyl_site"/>
</dbReference>
<keyword evidence="8 13" id="KW-1133">Transmembrane helix</keyword>
<evidence type="ECO:0000259" key="15">
    <source>
        <dbReference type="PROSITE" id="PS50041"/>
    </source>
</evidence>
<dbReference type="Gene3D" id="3.10.100.10">
    <property type="entry name" value="Mannose-Binding Protein A, subunit A"/>
    <property type="match status" value="1"/>
</dbReference>
<dbReference type="PIRSF" id="PIRSF001775">
    <property type="entry name" value="CD93/CD141"/>
    <property type="match status" value="1"/>
</dbReference>
<dbReference type="SUPFAM" id="SSF57196">
    <property type="entry name" value="EGF/Laminin"/>
    <property type="match status" value="1"/>
</dbReference>
<dbReference type="EMBL" id="JAHFZB010000006">
    <property type="protein sequence ID" value="KAK6488948.1"/>
    <property type="molecule type" value="Genomic_DNA"/>
</dbReference>
<dbReference type="SUPFAM" id="SSF56436">
    <property type="entry name" value="C-type lectin-like"/>
    <property type="match status" value="1"/>
</dbReference>
<dbReference type="Pfam" id="PF00059">
    <property type="entry name" value="Lectin_C"/>
    <property type="match status" value="1"/>
</dbReference>
<evidence type="ECO:0000256" key="10">
    <source>
        <dbReference type="ARBA" id="ARBA00023157"/>
    </source>
</evidence>
<keyword evidence="7" id="KW-0677">Repeat</keyword>
<keyword evidence="9 13" id="KW-0472">Membrane</keyword>
<feature type="domain" description="EGF-like" evidence="14">
    <location>
        <begin position="349"/>
        <end position="388"/>
    </location>
</feature>
<evidence type="ECO:0000256" key="8">
    <source>
        <dbReference type="ARBA" id="ARBA00022989"/>
    </source>
</evidence>
<sequence length="591" mass="65335">MKTYYLNSSLNTVFLRKMFKEWATVTAALQLLLLQVTGQAVKSGLCIENDCYTIHQDSKTFQNANDACSTQQGHLMTVRSTVANDAMSTLMANEHGDFWIGLQLPEGQCTNNDITLRGYKWVTGEESTRFSNWKGNDSTCTQQCVSVSSDLTWEERPCQDKLAGFLCEYNFNKTCEALPADTDLSILYSTPLGFQGADLRSLPPGSTATCSPSGFKVYCSSKGDWMMGPWDCQIDNGGCEYQCQMINSQPQCICPPGSQLKDNKVACTEIDICSIATCEHTCVPHNDNYLCMCEDGYDLDTDGKRCRDIDECKMGQVVCRQDQVCVNTPGSSECKCKPGFKEDDGKCEDLDECSSSPCEHNCINVLGSYQCSCFEGYSQDSKNHHKCNPLCFDIECPAVGCAEKTNSSMDCNCYDGFVLDTRENGYFCVDINECEMGTYCEQLCDNSFGSYTCYCHDGYSIDSDEYSCVPEDTEEGSGTTGVTPVISILVTPTSNYTVEGGTLLTSGALLGIIICIVVMTLVLVFLVHHILKQRTKWDISSDFKSSGAEREVGLQQVTTEKYIKIPLFLNRNSKTDMNVLLPVNKIKPAIS</sequence>
<comment type="subcellular location">
    <subcellularLocation>
        <location evidence="1">Membrane</location>
        <topology evidence="1">Single-pass type I membrane protein</topology>
    </subcellularLocation>
</comment>
<keyword evidence="10" id="KW-1015">Disulfide bond</keyword>
<dbReference type="InterPro" id="IPR001304">
    <property type="entry name" value="C-type_lectin-like"/>
</dbReference>
<keyword evidence="5" id="KW-0732">Signal</keyword>
<dbReference type="SMART" id="SM00181">
    <property type="entry name" value="EGF"/>
    <property type="match status" value="6"/>
</dbReference>
<protein>
    <submittedName>
        <fullName evidence="16">Thrombomodulin-like</fullName>
    </submittedName>
</protein>
<evidence type="ECO:0000256" key="9">
    <source>
        <dbReference type="ARBA" id="ARBA00023136"/>
    </source>
</evidence>
<dbReference type="InterPro" id="IPR051505">
    <property type="entry name" value="C-type_lectin_domain"/>
</dbReference>
<dbReference type="InterPro" id="IPR000742">
    <property type="entry name" value="EGF"/>
</dbReference>